<feature type="region of interest" description="Disordered" evidence="1">
    <location>
        <begin position="27"/>
        <end position="109"/>
    </location>
</feature>
<dbReference type="InterPro" id="IPR007284">
    <property type="entry name" value="Ground-like_dom"/>
</dbReference>
<protein>
    <recommendedName>
        <fullName evidence="2">Ground-like domain-containing protein</fullName>
    </recommendedName>
</protein>
<evidence type="ECO:0000313" key="4">
    <source>
        <dbReference type="Proteomes" id="UP001608902"/>
    </source>
</evidence>
<name>A0ABD6EKU0_9BILA</name>
<dbReference type="Pfam" id="PF04155">
    <property type="entry name" value="Ground-like"/>
    <property type="match status" value="1"/>
</dbReference>
<feature type="region of interest" description="Disordered" evidence="1">
    <location>
        <begin position="189"/>
        <end position="231"/>
    </location>
</feature>
<dbReference type="PANTHER" id="PTHR31967">
    <property type="entry name" value="GROUNDHOG (HEDGEHOG-LIKE FAMILY)-RELATED"/>
    <property type="match status" value="1"/>
</dbReference>
<proteinExistence type="predicted"/>
<feature type="region of interest" description="Disordered" evidence="1">
    <location>
        <begin position="280"/>
        <end position="306"/>
    </location>
</feature>
<dbReference type="AlphaFoldDB" id="A0ABD6EKU0"/>
<dbReference type="Proteomes" id="UP001608902">
    <property type="component" value="Unassembled WGS sequence"/>
</dbReference>
<evidence type="ECO:0000256" key="1">
    <source>
        <dbReference type="SAM" id="MobiDB-lite"/>
    </source>
</evidence>
<feature type="compositionally biased region" description="Polar residues" evidence="1">
    <location>
        <begin position="27"/>
        <end position="36"/>
    </location>
</feature>
<feature type="compositionally biased region" description="Polar residues" evidence="1">
    <location>
        <begin position="280"/>
        <end position="294"/>
    </location>
</feature>
<feature type="non-terminal residue" evidence="3">
    <location>
        <position position="1"/>
    </location>
</feature>
<gene>
    <name evidence="3" type="ORF">AB6A40_005483</name>
</gene>
<comment type="caution">
    <text evidence="3">The sequence shown here is derived from an EMBL/GenBank/DDBJ whole genome shotgun (WGS) entry which is preliminary data.</text>
</comment>
<feature type="compositionally biased region" description="Polar residues" evidence="1">
    <location>
        <begin position="189"/>
        <end position="199"/>
    </location>
</feature>
<keyword evidence="4" id="KW-1185">Reference proteome</keyword>
<evidence type="ECO:0000259" key="2">
    <source>
        <dbReference type="Pfam" id="PF04155"/>
    </source>
</evidence>
<sequence>TIQDRPTKNASESTLIVNRVEIINGSETASHLGSSRTKNDLNLDPNDNGEATISSQQQKGKVKTQDSGEQSSRNCGNHDSSVGSRFSSSGDFSDTLGPPITSCSQSTTYAPNPAETASFLTPAAVSMETPYSTNTETTSDSEIMNPSADSHVPDFFISDLSNISKSSDFVERPNVDLDKQEKNFQKSVTNEALSATDSSGVPCKQEKPEIRHASSSRTENDTKPVSIKKFTDKRYANRSGFSSKKQSRNIAYATDNSIGTSMPKSSTEKQTSVYRSKGSNLNEIDKSGQNQIPFRNSGKGKAVNSRKRIIDSTVQKNAASFVHSGRSDSSHNNERFPVPGCFISERGFLCCNETLMRIMEEAQLFVISRNFSQCNLHIMAQTVQKRAEEKFGLPFEVIAASSDFASLSRFRGNLVCKDRIGKQYILAYATPEKYSIGGAPTAPVADLQNYIRQKS</sequence>
<evidence type="ECO:0000313" key="3">
    <source>
        <dbReference type="EMBL" id="MFH4978774.1"/>
    </source>
</evidence>
<feature type="domain" description="Ground-like" evidence="2">
    <location>
        <begin position="348"/>
        <end position="428"/>
    </location>
</feature>
<feature type="compositionally biased region" description="Polar residues" evidence="1">
    <location>
        <begin position="49"/>
        <end position="78"/>
    </location>
</feature>
<dbReference type="EMBL" id="JBGFUD010003516">
    <property type="protein sequence ID" value="MFH4978774.1"/>
    <property type="molecule type" value="Genomic_DNA"/>
</dbReference>
<feature type="compositionally biased region" description="Basic and acidic residues" evidence="1">
    <location>
        <begin position="204"/>
        <end position="222"/>
    </location>
</feature>
<feature type="compositionally biased region" description="Low complexity" evidence="1">
    <location>
        <begin position="79"/>
        <end position="94"/>
    </location>
</feature>
<organism evidence="3 4">
    <name type="scientific">Gnathostoma spinigerum</name>
    <dbReference type="NCBI Taxonomy" id="75299"/>
    <lineage>
        <taxon>Eukaryota</taxon>
        <taxon>Metazoa</taxon>
        <taxon>Ecdysozoa</taxon>
        <taxon>Nematoda</taxon>
        <taxon>Chromadorea</taxon>
        <taxon>Rhabditida</taxon>
        <taxon>Spirurina</taxon>
        <taxon>Gnathostomatomorpha</taxon>
        <taxon>Gnathostomatoidea</taxon>
        <taxon>Gnathostomatidae</taxon>
        <taxon>Gnathostoma</taxon>
    </lineage>
</organism>
<accession>A0ABD6EKU0</accession>
<reference evidence="3 4" key="1">
    <citation type="submission" date="2024-08" db="EMBL/GenBank/DDBJ databases">
        <title>Gnathostoma spinigerum genome.</title>
        <authorList>
            <person name="Gonzalez-Bertolin B."/>
            <person name="Monzon S."/>
            <person name="Zaballos A."/>
            <person name="Jimenez P."/>
            <person name="Dekumyoy P."/>
            <person name="Varona S."/>
            <person name="Cuesta I."/>
            <person name="Sumanam S."/>
            <person name="Adisakwattana P."/>
            <person name="Gasser R.B."/>
            <person name="Hernandez-Gonzalez A."/>
            <person name="Young N.D."/>
            <person name="Perteguer M.J."/>
        </authorList>
    </citation>
    <scope>NUCLEOTIDE SEQUENCE [LARGE SCALE GENOMIC DNA]</scope>
    <source>
        <strain evidence="3">AL3</strain>
        <tissue evidence="3">Liver</tissue>
    </source>
</reference>